<evidence type="ECO:0000256" key="1">
    <source>
        <dbReference type="ARBA" id="ARBA00000085"/>
    </source>
</evidence>
<name>A0ABM7X0X8_9BACT</name>
<sequence length="833" mass="88178">MHGSSTSPPRRWLPPTAFALAAAGLVVAAVMMAVWMRAETRRRAGAELDAVAALKVEALQEWREDHLRNARYAALYPSIARAARASATGTLEPTLRAHVMEILGHLAARQGYASIALVGADGLPLAAWTRDGRPARPVDPRLLRAALASPDGAADALLAEAGEEPHLDVVAAARADGGPPCAVALRVDAAPLFEEVLDRWPVPTRTASAALVNAGGGEVRVFSSGRELPGGHAALLSASSQQELPAFKAAHGAMGIMQGVDPRGTPVLIAIRPVPRSDWKVCTEVALAEIDGAILRPVGVIAALALALLLAGAIMLALWWRQESARAAMETELREGRERLELALAGTHRVWDWDLTAGRLEIHRRWGLAALAPDAHHGTVSEVLARLVHPDDAAEVRARVEAHLRGETAVFESEHRIASPMAEVRWVFVRGRVSRRDAHGRALRFTGVSSDVTERRAIQARLELAQRMAGLGMLAAGVAHEINNPLASVSANLDFLAAEGIPPGGDPELAAALSEARDGADRVRDVVRGLRAFSKPGPEDRGPTDPGAELEAALRLAHNELRHRARVEARIADMPPVEAGGHELGQVFLNLLVNAAQAIPEGRADQNVVRVEAGTDAEGSAFVAIRDTGAGIPPEVLPRIFDPFYTTKASAGGSGLGLAIAHRIVSGAGGRIDVETQVGRGTCFRVTLPARRGPVDASAESGVGDATPPSRRRLLVVDDDALVLRALVRSLSRAYVVETASSAPEALARLDAGERFDAVLCDLMMPQVTGMELHAHIAARDPALASRMVFITGGAFSDAASRFLAETRNAWVEKPFEAARLEEAIARALAAAA</sequence>
<dbReference type="CDD" id="cd00130">
    <property type="entry name" value="PAS"/>
    <property type="match status" value="1"/>
</dbReference>
<organism evidence="9 10">
    <name type="scientific">Anaeromyxobacter oryzae</name>
    <dbReference type="NCBI Taxonomy" id="2918170"/>
    <lineage>
        <taxon>Bacteria</taxon>
        <taxon>Pseudomonadati</taxon>
        <taxon>Myxococcota</taxon>
        <taxon>Myxococcia</taxon>
        <taxon>Myxococcales</taxon>
        <taxon>Cystobacterineae</taxon>
        <taxon>Anaeromyxobacteraceae</taxon>
        <taxon>Anaeromyxobacter</taxon>
    </lineage>
</organism>
<evidence type="ECO:0000313" key="10">
    <source>
        <dbReference type="Proteomes" id="UP001162891"/>
    </source>
</evidence>
<dbReference type="InterPro" id="IPR000014">
    <property type="entry name" value="PAS"/>
</dbReference>
<keyword evidence="5" id="KW-0472">Membrane</keyword>
<dbReference type="InterPro" id="IPR005467">
    <property type="entry name" value="His_kinase_dom"/>
</dbReference>
<dbReference type="EC" id="2.7.13.3" evidence="2"/>
<dbReference type="InterPro" id="IPR013655">
    <property type="entry name" value="PAS_fold_3"/>
</dbReference>
<dbReference type="SMART" id="SM00448">
    <property type="entry name" value="REC"/>
    <property type="match status" value="1"/>
</dbReference>
<feature type="domain" description="Response regulatory" evidence="7">
    <location>
        <begin position="713"/>
        <end position="829"/>
    </location>
</feature>
<feature type="modified residue" description="4-aspartylphosphate" evidence="4">
    <location>
        <position position="762"/>
    </location>
</feature>
<dbReference type="Gene3D" id="3.40.50.2300">
    <property type="match status" value="1"/>
</dbReference>
<dbReference type="Gene3D" id="1.10.287.130">
    <property type="match status" value="1"/>
</dbReference>
<evidence type="ECO:0000256" key="5">
    <source>
        <dbReference type="SAM" id="Phobius"/>
    </source>
</evidence>
<dbReference type="InterPro" id="IPR035965">
    <property type="entry name" value="PAS-like_dom_sf"/>
</dbReference>
<dbReference type="SMART" id="SM00388">
    <property type="entry name" value="HisKA"/>
    <property type="match status" value="1"/>
</dbReference>
<dbReference type="PANTHER" id="PTHR43065">
    <property type="entry name" value="SENSOR HISTIDINE KINASE"/>
    <property type="match status" value="1"/>
</dbReference>
<evidence type="ECO:0000256" key="3">
    <source>
        <dbReference type="ARBA" id="ARBA00022553"/>
    </source>
</evidence>
<dbReference type="Pfam" id="PF02518">
    <property type="entry name" value="HATPase_c"/>
    <property type="match status" value="1"/>
</dbReference>
<keyword evidence="5" id="KW-0812">Transmembrane</keyword>
<proteinExistence type="predicted"/>
<keyword evidence="3 4" id="KW-0597">Phosphoprotein</keyword>
<dbReference type="Proteomes" id="UP001162891">
    <property type="component" value="Chromosome"/>
</dbReference>
<dbReference type="InterPro" id="IPR003594">
    <property type="entry name" value="HATPase_dom"/>
</dbReference>
<accession>A0ABM7X0X8</accession>
<dbReference type="InterPro" id="IPR036097">
    <property type="entry name" value="HisK_dim/P_sf"/>
</dbReference>
<dbReference type="EMBL" id="AP025591">
    <property type="protein sequence ID" value="BDG05451.1"/>
    <property type="molecule type" value="Genomic_DNA"/>
</dbReference>
<evidence type="ECO:0000259" key="6">
    <source>
        <dbReference type="PROSITE" id="PS50109"/>
    </source>
</evidence>
<keyword evidence="5" id="KW-1133">Transmembrane helix</keyword>
<dbReference type="SUPFAM" id="SSF55785">
    <property type="entry name" value="PYP-like sensor domain (PAS domain)"/>
    <property type="match status" value="1"/>
</dbReference>
<dbReference type="PANTHER" id="PTHR43065:SF50">
    <property type="entry name" value="HISTIDINE KINASE"/>
    <property type="match status" value="1"/>
</dbReference>
<dbReference type="SUPFAM" id="SSF47384">
    <property type="entry name" value="Homodimeric domain of signal transducing histidine kinase"/>
    <property type="match status" value="1"/>
</dbReference>
<dbReference type="InterPro" id="IPR001789">
    <property type="entry name" value="Sig_transdc_resp-reg_receiver"/>
</dbReference>
<dbReference type="PROSITE" id="PS50113">
    <property type="entry name" value="PAC"/>
    <property type="match status" value="1"/>
</dbReference>
<dbReference type="PRINTS" id="PR00344">
    <property type="entry name" value="BCTRLSENSOR"/>
</dbReference>
<dbReference type="CDD" id="cd00156">
    <property type="entry name" value="REC"/>
    <property type="match status" value="1"/>
</dbReference>
<dbReference type="SMART" id="SM00387">
    <property type="entry name" value="HATPase_c"/>
    <property type="match status" value="1"/>
</dbReference>
<evidence type="ECO:0000256" key="4">
    <source>
        <dbReference type="PROSITE-ProRule" id="PRU00169"/>
    </source>
</evidence>
<feature type="domain" description="PAC" evidence="8">
    <location>
        <begin position="411"/>
        <end position="464"/>
    </location>
</feature>
<dbReference type="RefSeq" id="WP_248354301.1">
    <property type="nucleotide sequence ID" value="NZ_AP025591.1"/>
</dbReference>
<feature type="transmembrane region" description="Helical" evidence="5">
    <location>
        <begin position="12"/>
        <end position="35"/>
    </location>
</feature>
<dbReference type="NCBIfam" id="TIGR00229">
    <property type="entry name" value="sensory_box"/>
    <property type="match status" value="1"/>
</dbReference>
<dbReference type="PROSITE" id="PS50110">
    <property type="entry name" value="RESPONSE_REGULATORY"/>
    <property type="match status" value="1"/>
</dbReference>
<reference evidence="10" key="1">
    <citation type="journal article" date="2022" name="Int. J. Syst. Evol. Microbiol.">
        <title>Anaeromyxobacter oryzae sp. nov., Anaeromyxobacter diazotrophicus sp. nov. and Anaeromyxobacter paludicola sp. nov., isolated from paddy soils.</title>
        <authorList>
            <person name="Itoh H."/>
            <person name="Xu Z."/>
            <person name="Mise K."/>
            <person name="Masuda Y."/>
            <person name="Ushijima N."/>
            <person name="Hayakawa C."/>
            <person name="Shiratori Y."/>
            <person name="Senoo K."/>
        </authorList>
    </citation>
    <scope>NUCLEOTIDE SEQUENCE [LARGE SCALE GENOMIC DNA]</scope>
    <source>
        <strain evidence="10">Red232</strain>
    </source>
</reference>
<dbReference type="InterPro" id="IPR000700">
    <property type="entry name" value="PAS-assoc_C"/>
</dbReference>
<dbReference type="CDD" id="cd00082">
    <property type="entry name" value="HisKA"/>
    <property type="match status" value="1"/>
</dbReference>
<evidence type="ECO:0000313" key="9">
    <source>
        <dbReference type="EMBL" id="BDG05451.1"/>
    </source>
</evidence>
<dbReference type="Gene3D" id="3.30.450.20">
    <property type="entry name" value="PAS domain"/>
    <property type="match status" value="1"/>
</dbReference>
<dbReference type="PROSITE" id="PS50109">
    <property type="entry name" value="HIS_KIN"/>
    <property type="match status" value="1"/>
</dbReference>
<dbReference type="SUPFAM" id="SSF52172">
    <property type="entry name" value="CheY-like"/>
    <property type="match status" value="1"/>
</dbReference>
<comment type="catalytic activity">
    <reaction evidence="1">
        <text>ATP + protein L-histidine = ADP + protein N-phospho-L-histidine.</text>
        <dbReference type="EC" id="2.7.13.3"/>
    </reaction>
</comment>
<dbReference type="Pfam" id="PF00512">
    <property type="entry name" value="HisKA"/>
    <property type="match status" value="1"/>
</dbReference>
<dbReference type="Pfam" id="PF08447">
    <property type="entry name" value="PAS_3"/>
    <property type="match status" value="1"/>
</dbReference>
<dbReference type="InterPro" id="IPR004358">
    <property type="entry name" value="Sig_transdc_His_kin-like_C"/>
</dbReference>
<gene>
    <name evidence="9" type="ORF">AMOR_44470</name>
</gene>
<feature type="transmembrane region" description="Helical" evidence="5">
    <location>
        <begin position="298"/>
        <end position="320"/>
    </location>
</feature>
<dbReference type="Pfam" id="PF00072">
    <property type="entry name" value="Response_reg"/>
    <property type="match status" value="1"/>
</dbReference>
<dbReference type="InterPro" id="IPR036890">
    <property type="entry name" value="HATPase_C_sf"/>
</dbReference>
<feature type="domain" description="Histidine kinase" evidence="6">
    <location>
        <begin position="477"/>
        <end position="692"/>
    </location>
</feature>
<dbReference type="SUPFAM" id="SSF55874">
    <property type="entry name" value="ATPase domain of HSP90 chaperone/DNA topoisomerase II/histidine kinase"/>
    <property type="match status" value="1"/>
</dbReference>
<keyword evidence="10" id="KW-1185">Reference proteome</keyword>
<evidence type="ECO:0000256" key="2">
    <source>
        <dbReference type="ARBA" id="ARBA00012438"/>
    </source>
</evidence>
<protein>
    <recommendedName>
        <fullName evidence="2">histidine kinase</fullName>
        <ecNumber evidence="2">2.7.13.3</ecNumber>
    </recommendedName>
</protein>
<evidence type="ECO:0000259" key="8">
    <source>
        <dbReference type="PROSITE" id="PS50113"/>
    </source>
</evidence>
<dbReference type="InterPro" id="IPR003661">
    <property type="entry name" value="HisK_dim/P_dom"/>
</dbReference>
<dbReference type="InterPro" id="IPR011006">
    <property type="entry name" value="CheY-like_superfamily"/>
</dbReference>
<evidence type="ECO:0000259" key="7">
    <source>
        <dbReference type="PROSITE" id="PS50110"/>
    </source>
</evidence>
<dbReference type="Gene3D" id="3.30.565.10">
    <property type="entry name" value="Histidine kinase-like ATPase, C-terminal domain"/>
    <property type="match status" value="1"/>
</dbReference>